<dbReference type="Proteomes" id="UP000790833">
    <property type="component" value="Unassembled WGS sequence"/>
</dbReference>
<feature type="region of interest" description="Disordered" evidence="1">
    <location>
        <begin position="605"/>
        <end position="625"/>
    </location>
</feature>
<gene>
    <name evidence="2" type="ORF">KQ657_002483</name>
</gene>
<feature type="region of interest" description="Disordered" evidence="1">
    <location>
        <begin position="1"/>
        <end position="52"/>
    </location>
</feature>
<dbReference type="GeneID" id="66115857"/>
<comment type="caution">
    <text evidence="2">The sequence shown here is derived from an EMBL/GenBank/DDBJ whole genome shotgun (WGS) entry which is preliminary data.</text>
</comment>
<organism evidence="2 3">
    <name type="scientific">Scheffersomyces spartinae</name>
    <dbReference type="NCBI Taxonomy" id="45513"/>
    <lineage>
        <taxon>Eukaryota</taxon>
        <taxon>Fungi</taxon>
        <taxon>Dikarya</taxon>
        <taxon>Ascomycota</taxon>
        <taxon>Saccharomycotina</taxon>
        <taxon>Pichiomycetes</taxon>
        <taxon>Debaryomycetaceae</taxon>
        <taxon>Scheffersomyces</taxon>
    </lineage>
</organism>
<feature type="region of interest" description="Disordered" evidence="1">
    <location>
        <begin position="468"/>
        <end position="502"/>
    </location>
</feature>
<evidence type="ECO:0000256" key="1">
    <source>
        <dbReference type="SAM" id="MobiDB-lite"/>
    </source>
</evidence>
<reference evidence="2" key="1">
    <citation type="submission" date="2021-03" db="EMBL/GenBank/DDBJ databases">
        <authorList>
            <person name="Palmer J.M."/>
        </authorList>
    </citation>
    <scope>NUCLEOTIDE SEQUENCE</scope>
    <source>
        <strain evidence="2">ARV_011</strain>
    </source>
</reference>
<evidence type="ECO:0000313" key="3">
    <source>
        <dbReference type="Proteomes" id="UP000790833"/>
    </source>
</evidence>
<name>A0A9P8AHG4_9ASCO</name>
<feature type="compositionally biased region" description="Polar residues" evidence="1">
    <location>
        <begin position="328"/>
        <end position="337"/>
    </location>
</feature>
<sequence length="681" mass="77255">MSSKYEESEYSALPSRSGSKRYSPVLFSQNQAQSELQPPFESSQDQQQHTNQDQVAYDYSLVQNSYSAFGSWDSVLNKDICRLLGIPDAPSVKSSEEGKWSALLLDTVPTPDTIVTIPLKEHSIKGGTTNHIIDSIPSSTDTTNTPDISLTMSNDTLDLLTPRDIQYENTLYFRNQQPPQSARSSMRQNPYLLLEGHHQVPAKYSQFILRQLSPGDLLADLDHLSRFTDSESNGGGSLFHPSIMTTTSGDEAATTTRKQFIRHGHHNSETGSQVTIFSTRDQHFAMNIRRNTSGGHNNNHRKSVKSMTRSDGILDLKAAAHHNKRQLHQPQDNSSTAKPHLTRSKAIKNKTGGYLYRLKVRMLRLAAKIKKFKFYSFKVKSKRQPTIKQHKPKTIQLIRNFRGSISSSSNANHLVHKISNMEQVRMLLNKPLPAIKGNTNNDPTNQDTNTTTQDTITITQDTTTKKNIINTSTSNPLSNPLRPPKLRHPHLHPNSNNSRLMDMSPSYERFSDMYELSKNRKRQNLLKFQNEQRHLALEWDFVQLWQSYLFYVFCKRMQLRFEINQFKQFLSMEYARMRKASNHVSERSNTIKSSTVASSCYDNMSISSSSSSTSSSTTTSKTTSMDARFKQKFNRRSMLGEMLDYDSDLDTETASITTLGSQSYASNAYGAINNTNKRINT</sequence>
<evidence type="ECO:0000313" key="2">
    <source>
        <dbReference type="EMBL" id="KAG7192118.1"/>
    </source>
</evidence>
<accession>A0A9P8AHG4</accession>
<feature type="compositionally biased region" description="Polar residues" evidence="1">
    <location>
        <begin position="26"/>
        <end position="43"/>
    </location>
</feature>
<dbReference type="OrthoDB" id="4087712at2759"/>
<feature type="compositionally biased region" description="Low complexity" evidence="1">
    <location>
        <begin position="605"/>
        <end position="624"/>
    </location>
</feature>
<proteinExistence type="predicted"/>
<protein>
    <submittedName>
        <fullName evidence="2">Uncharacterized protein</fullName>
    </submittedName>
</protein>
<dbReference type="EMBL" id="JAHMUF010000020">
    <property type="protein sequence ID" value="KAG7192118.1"/>
    <property type="molecule type" value="Genomic_DNA"/>
</dbReference>
<keyword evidence="3" id="KW-1185">Reference proteome</keyword>
<feature type="region of interest" description="Disordered" evidence="1">
    <location>
        <begin position="322"/>
        <end position="346"/>
    </location>
</feature>
<dbReference type="RefSeq" id="XP_043047669.1">
    <property type="nucleotide sequence ID" value="XM_043193243.1"/>
</dbReference>
<dbReference type="AlphaFoldDB" id="A0A9P8AHG4"/>